<dbReference type="SUPFAM" id="SSF110395">
    <property type="entry name" value="CutC-like"/>
    <property type="match status" value="1"/>
</dbReference>
<name>A0A7X0KKE5_9HYPH</name>
<dbReference type="AlphaFoldDB" id="A0A7X0KKE5"/>
<proteinExistence type="inferred from homology"/>
<keyword evidence="4" id="KW-1185">Reference proteome</keyword>
<comment type="caution">
    <text evidence="2">Once thought to be involved in copper homeostasis, experiments in E.coli have shown this is not the case.</text>
</comment>
<dbReference type="GO" id="GO:0005507">
    <property type="term" value="F:copper ion binding"/>
    <property type="evidence" value="ECO:0007669"/>
    <property type="project" value="TreeGrafter"/>
</dbReference>
<keyword evidence="2" id="KW-0963">Cytoplasm</keyword>
<evidence type="ECO:0000313" key="4">
    <source>
        <dbReference type="Proteomes" id="UP000536262"/>
    </source>
</evidence>
<sequence>MSEATMPEKILLEVCVDSPEGLASAIAGGADRIELCAALETGGLTPSPGLMALAAKAPIPVYAMIRSRPGDFVYGDSDMAALLADIDAVRASGLEGVVLGANHADGSLDRQVLAGLATQARGLGMTLHRAFDLAGPDFAGAIDLAVELGFERILTSGGETTALKGLDALAACFAHAGDRIAIMPGSGVNLETLAAIQARLPFRQVHSSCSMAVDAPAGKARELGFVAPRPKRTDAGVVRRMRAALDRL</sequence>
<comment type="similarity">
    <text evidence="1 2">Belongs to the CutC family.</text>
</comment>
<gene>
    <name evidence="2" type="primary">cutC</name>
    <name evidence="3" type="ORF">GGR00_001685</name>
</gene>
<dbReference type="Pfam" id="PF03932">
    <property type="entry name" value="CutC"/>
    <property type="match status" value="1"/>
</dbReference>
<evidence type="ECO:0000313" key="3">
    <source>
        <dbReference type="EMBL" id="MBB6353911.1"/>
    </source>
</evidence>
<dbReference type="PANTHER" id="PTHR12598">
    <property type="entry name" value="COPPER HOMEOSTASIS PROTEIN CUTC"/>
    <property type="match status" value="1"/>
</dbReference>
<evidence type="ECO:0000256" key="2">
    <source>
        <dbReference type="HAMAP-Rule" id="MF_00795"/>
    </source>
</evidence>
<dbReference type="EMBL" id="JACHOU010000003">
    <property type="protein sequence ID" value="MBB6353911.1"/>
    <property type="molecule type" value="Genomic_DNA"/>
</dbReference>
<comment type="subcellular location">
    <subcellularLocation>
        <location evidence="2">Cytoplasm</location>
    </subcellularLocation>
</comment>
<dbReference type="Gene3D" id="3.20.20.380">
    <property type="entry name" value="Copper homeostasis (CutC) domain"/>
    <property type="match status" value="1"/>
</dbReference>
<dbReference type="InterPro" id="IPR036822">
    <property type="entry name" value="CutC-like_dom_sf"/>
</dbReference>
<organism evidence="3 4">
    <name type="scientific">Aminobacter aganoensis</name>
    <dbReference type="NCBI Taxonomy" id="83264"/>
    <lineage>
        <taxon>Bacteria</taxon>
        <taxon>Pseudomonadati</taxon>
        <taxon>Pseudomonadota</taxon>
        <taxon>Alphaproteobacteria</taxon>
        <taxon>Hyphomicrobiales</taxon>
        <taxon>Phyllobacteriaceae</taxon>
        <taxon>Aminobacter</taxon>
    </lineage>
</organism>
<dbReference type="Proteomes" id="UP000536262">
    <property type="component" value="Unassembled WGS sequence"/>
</dbReference>
<accession>A0A7X0KKE5</accession>
<dbReference type="HAMAP" id="MF_00795">
    <property type="entry name" value="CutC"/>
    <property type="match status" value="1"/>
</dbReference>
<evidence type="ECO:0000256" key="1">
    <source>
        <dbReference type="ARBA" id="ARBA00007768"/>
    </source>
</evidence>
<protein>
    <recommendedName>
        <fullName evidence="2">PF03932 family protein CutC</fullName>
    </recommendedName>
</protein>
<dbReference type="GO" id="GO:0005737">
    <property type="term" value="C:cytoplasm"/>
    <property type="evidence" value="ECO:0007669"/>
    <property type="project" value="UniProtKB-SubCell"/>
</dbReference>
<dbReference type="PANTHER" id="PTHR12598:SF0">
    <property type="entry name" value="COPPER HOMEOSTASIS PROTEIN CUTC HOMOLOG"/>
    <property type="match status" value="1"/>
</dbReference>
<comment type="caution">
    <text evidence="3">The sequence shown here is derived from an EMBL/GenBank/DDBJ whole genome shotgun (WGS) entry which is preliminary data.</text>
</comment>
<reference evidence="3 4" key="1">
    <citation type="submission" date="2020-08" db="EMBL/GenBank/DDBJ databases">
        <title>Genomic Encyclopedia of Type Strains, Phase IV (KMG-IV): sequencing the most valuable type-strain genomes for metagenomic binning, comparative biology and taxonomic classification.</title>
        <authorList>
            <person name="Goeker M."/>
        </authorList>
    </citation>
    <scope>NUCLEOTIDE SEQUENCE [LARGE SCALE GENOMIC DNA]</scope>
    <source>
        <strain evidence="3 4">DSM 7051</strain>
    </source>
</reference>
<dbReference type="InterPro" id="IPR005627">
    <property type="entry name" value="CutC-like"/>
</dbReference>